<evidence type="ECO:0000256" key="2">
    <source>
        <dbReference type="ARBA" id="ARBA00004489"/>
    </source>
</evidence>
<feature type="region of interest" description="Disordered" evidence="11">
    <location>
        <begin position="403"/>
        <end position="424"/>
    </location>
</feature>
<keyword evidence="8" id="KW-0966">Cell projection</keyword>
<feature type="compositionally biased region" description="Acidic residues" evidence="11">
    <location>
        <begin position="437"/>
        <end position="459"/>
    </location>
</feature>
<dbReference type="KEGG" id="char:116221138"/>
<evidence type="ECO:0000256" key="5">
    <source>
        <dbReference type="ARBA" id="ARBA00022754"/>
    </source>
</evidence>
<keyword evidence="13" id="KW-1185">Reference proteome</keyword>
<evidence type="ECO:0000313" key="14">
    <source>
        <dbReference type="RefSeq" id="XP_042564254.1"/>
    </source>
</evidence>
<dbReference type="GO" id="GO:0061564">
    <property type="term" value="P:axon development"/>
    <property type="evidence" value="ECO:0007669"/>
    <property type="project" value="TreeGrafter"/>
</dbReference>
<feature type="compositionally biased region" description="Basic and acidic residues" evidence="11">
    <location>
        <begin position="531"/>
        <end position="658"/>
    </location>
</feature>
<comment type="subcellular location">
    <subcellularLocation>
        <location evidence="2">Cell projection</location>
        <location evidence="2">Axon</location>
    </subcellularLocation>
    <subcellularLocation>
        <location evidence="1">Cytoplasm</location>
        <location evidence="1">Cytoskeleton</location>
    </subcellularLocation>
</comment>
<dbReference type="SMART" id="SM01391">
    <property type="entry name" value="Filament"/>
    <property type="match status" value="1"/>
</dbReference>
<feature type="compositionally biased region" description="Basic and acidic residues" evidence="11">
    <location>
        <begin position="711"/>
        <end position="721"/>
    </location>
</feature>
<keyword evidence="3" id="KW-0963">Cytoplasm</keyword>
<evidence type="ECO:0000313" key="13">
    <source>
        <dbReference type="Proteomes" id="UP000515152"/>
    </source>
</evidence>
<keyword evidence="5 9" id="KW-0403">Intermediate filament</keyword>
<dbReference type="GO" id="GO:0030424">
    <property type="term" value="C:axon"/>
    <property type="evidence" value="ECO:0007669"/>
    <property type="project" value="UniProtKB-SubCell"/>
</dbReference>
<evidence type="ECO:0000256" key="3">
    <source>
        <dbReference type="ARBA" id="ARBA00022490"/>
    </source>
</evidence>
<evidence type="ECO:0000256" key="9">
    <source>
        <dbReference type="RuleBase" id="RU000685"/>
    </source>
</evidence>
<keyword evidence="6 10" id="KW-0175">Coiled coil</keyword>
<dbReference type="FunFam" id="1.20.5.1160:FF:000001">
    <property type="entry name" value="Keratin type II"/>
    <property type="match status" value="1"/>
</dbReference>
<dbReference type="PROSITE" id="PS51842">
    <property type="entry name" value="IF_ROD_2"/>
    <property type="match status" value="1"/>
</dbReference>
<keyword evidence="7" id="KW-0206">Cytoskeleton</keyword>
<dbReference type="OrthoDB" id="2441647at2759"/>
<dbReference type="Proteomes" id="UP000515152">
    <property type="component" value="Chromosome 7"/>
</dbReference>
<feature type="domain" description="IF rod" evidence="12">
    <location>
        <begin position="84"/>
        <end position="395"/>
    </location>
</feature>
<dbReference type="GO" id="GO:0005883">
    <property type="term" value="C:neurofilament"/>
    <property type="evidence" value="ECO:0007669"/>
    <property type="project" value="TreeGrafter"/>
</dbReference>
<evidence type="ECO:0000256" key="10">
    <source>
        <dbReference type="SAM" id="Coils"/>
    </source>
</evidence>
<evidence type="ECO:0000256" key="7">
    <source>
        <dbReference type="ARBA" id="ARBA00023212"/>
    </source>
</evidence>
<dbReference type="AlphaFoldDB" id="A0A8M1KRF5"/>
<dbReference type="RefSeq" id="XP_042564254.1">
    <property type="nucleotide sequence ID" value="XM_042708320.1"/>
</dbReference>
<dbReference type="GeneID" id="116221138"/>
<evidence type="ECO:0000256" key="11">
    <source>
        <dbReference type="SAM" id="MobiDB-lite"/>
    </source>
</evidence>
<feature type="compositionally biased region" description="Low complexity" evidence="11">
    <location>
        <begin position="700"/>
        <end position="710"/>
    </location>
</feature>
<evidence type="ECO:0000256" key="8">
    <source>
        <dbReference type="ARBA" id="ARBA00023273"/>
    </source>
</evidence>
<proteinExistence type="inferred from homology"/>
<name>A0A8M1KRF5_CLUHA</name>
<dbReference type="GO" id="GO:0099184">
    <property type="term" value="F:structural constituent of postsynaptic intermediate filament cytoskeleton"/>
    <property type="evidence" value="ECO:0007669"/>
    <property type="project" value="TreeGrafter"/>
</dbReference>
<feature type="compositionally biased region" description="Polar residues" evidence="11">
    <location>
        <begin position="689"/>
        <end position="698"/>
    </location>
</feature>
<organism evidence="13 14">
    <name type="scientific">Clupea harengus</name>
    <name type="common">Atlantic herring</name>
    <dbReference type="NCBI Taxonomy" id="7950"/>
    <lineage>
        <taxon>Eukaryota</taxon>
        <taxon>Metazoa</taxon>
        <taxon>Chordata</taxon>
        <taxon>Craniata</taxon>
        <taxon>Vertebrata</taxon>
        <taxon>Euteleostomi</taxon>
        <taxon>Actinopterygii</taxon>
        <taxon>Neopterygii</taxon>
        <taxon>Teleostei</taxon>
        <taxon>Clupei</taxon>
        <taxon>Clupeiformes</taxon>
        <taxon>Clupeoidei</taxon>
        <taxon>Clupeidae</taxon>
        <taxon>Clupea</taxon>
    </lineage>
</organism>
<feature type="compositionally biased region" description="Low complexity" evidence="11">
    <location>
        <begin position="722"/>
        <end position="734"/>
    </location>
</feature>
<comment type="similarity">
    <text evidence="9">Belongs to the intermediate filament family.</text>
</comment>
<dbReference type="PANTHER" id="PTHR23214:SF1">
    <property type="entry name" value="NEUROFILAMENT HEAVY POLYPEPTIDE"/>
    <property type="match status" value="1"/>
</dbReference>
<dbReference type="InterPro" id="IPR039008">
    <property type="entry name" value="IF_rod_dom"/>
</dbReference>
<evidence type="ECO:0000256" key="1">
    <source>
        <dbReference type="ARBA" id="ARBA00004245"/>
    </source>
</evidence>
<dbReference type="PANTHER" id="PTHR23214">
    <property type="entry name" value="NEUROFILAMENT TRIPLET H PROTEIN"/>
    <property type="match status" value="1"/>
</dbReference>
<evidence type="ECO:0000259" key="12">
    <source>
        <dbReference type="PROSITE" id="PS51842"/>
    </source>
</evidence>
<feature type="coiled-coil region" evidence="10">
    <location>
        <begin position="102"/>
        <end position="220"/>
    </location>
</feature>
<protein>
    <submittedName>
        <fullName evidence="14">Neurofilament medium polypeptide-like</fullName>
    </submittedName>
</protein>
<feature type="region of interest" description="Disordered" evidence="11">
    <location>
        <begin position="437"/>
        <end position="740"/>
    </location>
</feature>
<accession>A0A8M1KRF5</accession>
<reference evidence="14" key="1">
    <citation type="submission" date="2025-08" db="UniProtKB">
        <authorList>
            <consortium name="RefSeq"/>
        </authorList>
    </citation>
    <scope>IDENTIFICATION</scope>
</reference>
<dbReference type="PROSITE" id="PS00226">
    <property type="entry name" value="IF_ROD_1"/>
    <property type="match status" value="1"/>
</dbReference>
<dbReference type="FunFam" id="1.20.5.170:FF:000002">
    <property type="entry name" value="Type I keratin KA11"/>
    <property type="match status" value="1"/>
</dbReference>
<evidence type="ECO:0000256" key="4">
    <source>
        <dbReference type="ARBA" id="ARBA00022553"/>
    </source>
</evidence>
<gene>
    <name evidence="14" type="primary">LOC116221138</name>
</gene>
<feature type="coiled-coil region" evidence="10">
    <location>
        <begin position="286"/>
        <end position="366"/>
    </location>
</feature>
<dbReference type="Pfam" id="PF00038">
    <property type="entry name" value="Filament"/>
    <property type="match status" value="1"/>
</dbReference>
<feature type="compositionally biased region" description="Acidic residues" evidence="11">
    <location>
        <begin position="474"/>
        <end position="516"/>
    </location>
</feature>
<keyword evidence="4" id="KW-0597">Phosphoprotein</keyword>
<feature type="compositionally biased region" description="Polar residues" evidence="11">
    <location>
        <begin position="670"/>
        <end position="681"/>
    </location>
</feature>
<dbReference type="GO" id="GO:0045110">
    <property type="term" value="P:intermediate filament bundle assembly"/>
    <property type="evidence" value="ECO:0007669"/>
    <property type="project" value="TreeGrafter"/>
</dbReference>
<sequence>MDVIGASSRRRMLETRGIRASPSASLRSYSWSQRAPGSTSMSYKRATNVPASRAYTSASAAVLATPGSLELSSALNADHARNNEKEQLQGLNDRFVSYIDKVRYLEEQNKLLETEIQELRQRKFTQSKLSDAFDQELSELRSTLEQLHREKAQIIVDADNIEEDIHRLKNRYEDEARLREKTEIAIRELNQEKENSVLIKSDLEKKVQSLLDEADFLRSNHEEEVGELLAQLQEAQVPVDMREFSKTDITSALREIRAQLDGLSSQNLHQAEEVFQCRYAKLSDAADQNKDAIKSVRDEIADYRRQLQVKNVELEALHGTKDSLDRQLNDTEDRHNNDLGSYQDMIHQLDSELKGMKREMSHHLREYQDLLNVKMALDAEIAAYRNLLEGEETRFRGFVDSYPSPAFPYRQPMTSKAKKEDKQADLNEELAAVAEELQAEGGEEEEGDEEEQEAVEEEVAASKQPKVSATPPTGEEEEGDEEEEERVEEGEEEEKVEGDKEEGEEEEKADAEEEEETSKGSKDEEQDDKEQESGEKEKKSDSGEEKKSDIEKKEKKSDSEGEEKKKSDSEGEEKKKEKSHTEKEEKKSDTEKEEKKSDSEGEEKKSDTEKEEKKSDSGGEEKKSDTEKEEKKSDSEGEEKKSDTEKEEKKGDTEKEKEEEKEEEEAAVTNGEQKSPTQTAGSPKEEVVLTQTVETITNGEKVAPKPAKSKAAVEVKEEKPTPKTSAPASTAPASKEVKEK</sequence>
<dbReference type="InterPro" id="IPR018039">
    <property type="entry name" value="IF_conserved"/>
</dbReference>
<evidence type="ECO:0000256" key="6">
    <source>
        <dbReference type="ARBA" id="ARBA00023054"/>
    </source>
</evidence>